<dbReference type="InterPro" id="IPR018060">
    <property type="entry name" value="HTH_AraC"/>
</dbReference>
<keyword evidence="3" id="KW-0804">Transcription</keyword>
<proteinExistence type="predicted"/>
<dbReference type="SMART" id="SM00342">
    <property type="entry name" value="HTH_ARAC"/>
    <property type="match status" value="1"/>
</dbReference>
<dbReference type="Proteomes" id="UP000594836">
    <property type="component" value="Chromosome"/>
</dbReference>
<dbReference type="GO" id="GO:0003700">
    <property type="term" value="F:DNA-binding transcription factor activity"/>
    <property type="evidence" value="ECO:0007669"/>
    <property type="project" value="InterPro"/>
</dbReference>
<keyword evidence="1" id="KW-0805">Transcription regulation</keyword>
<dbReference type="InterPro" id="IPR009057">
    <property type="entry name" value="Homeodomain-like_sf"/>
</dbReference>
<dbReference type="Pfam" id="PF12833">
    <property type="entry name" value="HTH_18"/>
    <property type="match status" value="1"/>
</dbReference>
<reference evidence="5 7" key="1">
    <citation type="submission" date="2020-05" db="EMBL/GenBank/DDBJ databases">
        <title>Draft Genome Sequences of Sphingomonas sp. Isolated from the International Space Station.</title>
        <authorList>
            <person name="Bijlani S."/>
            <person name="Singh N.K."/>
            <person name="Mason C.E."/>
            <person name="Wang C.C."/>
            <person name="Venkateswaran K."/>
        </authorList>
    </citation>
    <scope>NUCLEOTIDE SEQUENCE [LARGE SCALE GENOMIC DNA]</scope>
    <source>
        <strain evidence="5 7">FKI-L5-BR-P1</strain>
    </source>
</reference>
<dbReference type="GeneID" id="78527740"/>
<keyword evidence="2" id="KW-0238">DNA-binding</keyword>
<organism evidence="5 7">
    <name type="scientific">Sphingomonas paucimobilis</name>
    <name type="common">Pseudomonas paucimobilis</name>
    <dbReference type="NCBI Taxonomy" id="13689"/>
    <lineage>
        <taxon>Bacteria</taxon>
        <taxon>Pseudomonadati</taxon>
        <taxon>Pseudomonadota</taxon>
        <taxon>Alphaproteobacteria</taxon>
        <taxon>Sphingomonadales</taxon>
        <taxon>Sphingomonadaceae</taxon>
        <taxon>Sphingomonas</taxon>
    </lineage>
</organism>
<dbReference type="PANTHER" id="PTHR47894">
    <property type="entry name" value="HTH-TYPE TRANSCRIPTIONAL REGULATOR GADX"/>
    <property type="match status" value="1"/>
</dbReference>
<accession>A0A411LL28</accession>
<dbReference type="Pfam" id="PF12625">
    <property type="entry name" value="Arabinose_bd"/>
    <property type="match status" value="1"/>
</dbReference>
<dbReference type="OrthoDB" id="9805730at2"/>
<dbReference type="RefSeq" id="WP_007405582.1">
    <property type="nucleotide sequence ID" value="NZ_CP035765.1"/>
</dbReference>
<evidence type="ECO:0000313" key="6">
    <source>
        <dbReference type="EMBL" id="QPT09578.1"/>
    </source>
</evidence>
<gene>
    <name evidence="5" type="ORF">HKX06_02205</name>
    <name evidence="6" type="ORF">I6G38_04720</name>
</gene>
<name>A0A411LL28_SPHPI</name>
<evidence type="ECO:0000259" key="4">
    <source>
        <dbReference type="PROSITE" id="PS01124"/>
    </source>
</evidence>
<evidence type="ECO:0000256" key="1">
    <source>
        <dbReference type="ARBA" id="ARBA00023015"/>
    </source>
</evidence>
<evidence type="ECO:0000313" key="7">
    <source>
        <dbReference type="Proteomes" id="UP000550136"/>
    </source>
</evidence>
<dbReference type="InterPro" id="IPR032687">
    <property type="entry name" value="AraC-type_N"/>
</dbReference>
<dbReference type="AlphaFoldDB" id="A0A411LL28"/>
<feature type="domain" description="HTH araC/xylS-type" evidence="4">
    <location>
        <begin position="255"/>
        <end position="353"/>
    </location>
</feature>
<sequence>MTEERDEPSSMTKGDPEQATIRLLFLTALVNVLQAADRRIEPLLRDHGFFLSQIATPYERAPLHRYIALIEHAADKYDEPYLGLEMGARFGLTELGLFQALLRAGGTMRAALGSLTLFQSRLQTRTLLDMETDSDVTTYSYRIEDPGIWPRRQDAEFTLAGIVTVVRQLATSKWSPQRVHFEHSIVGREDRLAQFFRAPVLGNQVANQLVIRNEDLDRPFSSAARAEDDRLRTILETHLLDLMGPGAPSHRSLVARARERIASRLGRTHVDCTSMAAEFNLSERSFRRRLMEEGTSFRALLQQARQDRARAILQAPDLPLAVAAEQLGYSDTATFSRAFKDWTGVSPGRYAKKP</sequence>
<evidence type="ECO:0000256" key="3">
    <source>
        <dbReference type="ARBA" id="ARBA00023163"/>
    </source>
</evidence>
<evidence type="ECO:0000313" key="5">
    <source>
        <dbReference type="EMBL" id="NNG56202.1"/>
    </source>
</evidence>
<evidence type="ECO:0000256" key="2">
    <source>
        <dbReference type="ARBA" id="ARBA00023125"/>
    </source>
</evidence>
<dbReference type="EMBL" id="CP065713">
    <property type="protein sequence ID" value="QPT09578.1"/>
    <property type="molecule type" value="Genomic_DNA"/>
</dbReference>
<dbReference type="Gene3D" id="1.10.10.60">
    <property type="entry name" value="Homeodomain-like"/>
    <property type="match status" value="1"/>
</dbReference>
<reference evidence="6 8" key="2">
    <citation type="submission" date="2020-12" db="EMBL/GenBank/DDBJ databases">
        <title>FDA dAtabase for Regulatory Grade micrObial Sequences (FDA-ARGOS): Supporting development and validation of Infectious Disease Dx tests.</title>
        <authorList>
            <person name="Sproer C."/>
            <person name="Gronow S."/>
            <person name="Severitt S."/>
            <person name="Schroder I."/>
            <person name="Tallon L."/>
            <person name="Sadzewicz L."/>
            <person name="Zhao X."/>
            <person name="Boylan J."/>
            <person name="Ott S."/>
            <person name="Bowen H."/>
            <person name="Vavikolanu K."/>
            <person name="Mehta A."/>
            <person name="Aluvathingal J."/>
            <person name="Nadendla S."/>
            <person name="Lowell S."/>
            <person name="Myers T."/>
            <person name="Yan Y."/>
            <person name="Sichtig H."/>
        </authorList>
    </citation>
    <scope>NUCLEOTIDE SEQUENCE [LARGE SCALE GENOMIC DNA]</scope>
    <source>
        <strain evidence="6 8">FDAARGOS_881</strain>
    </source>
</reference>
<dbReference type="PANTHER" id="PTHR47894:SF1">
    <property type="entry name" value="HTH-TYPE TRANSCRIPTIONAL REGULATOR VQSM"/>
    <property type="match status" value="1"/>
</dbReference>
<evidence type="ECO:0000313" key="8">
    <source>
        <dbReference type="Proteomes" id="UP000594836"/>
    </source>
</evidence>
<protein>
    <submittedName>
        <fullName evidence="6">AraC family transcriptional regulator ligand-binding domain-containing protein</fullName>
    </submittedName>
    <submittedName>
        <fullName evidence="5">Helix-turn-helix domain-containing protein</fullName>
    </submittedName>
</protein>
<dbReference type="SUPFAM" id="SSF46689">
    <property type="entry name" value="Homeodomain-like"/>
    <property type="match status" value="1"/>
</dbReference>
<dbReference type="PROSITE" id="PS01124">
    <property type="entry name" value="HTH_ARAC_FAMILY_2"/>
    <property type="match status" value="1"/>
</dbReference>
<dbReference type="Proteomes" id="UP000550136">
    <property type="component" value="Unassembled WGS sequence"/>
</dbReference>
<dbReference type="EMBL" id="JABEOU010000008">
    <property type="protein sequence ID" value="NNG56202.1"/>
    <property type="molecule type" value="Genomic_DNA"/>
</dbReference>
<dbReference type="GO" id="GO:0000976">
    <property type="term" value="F:transcription cis-regulatory region binding"/>
    <property type="evidence" value="ECO:0007669"/>
    <property type="project" value="TreeGrafter"/>
</dbReference>
<dbReference type="GO" id="GO:0005829">
    <property type="term" value="C:cytosol"/>
    <property type="evidence" value="ECO:0007669"/>
    <property type="project" value="TreeGrafter"/>
</dbReference>